<keyword evidence="3" id="KW-1185">Reference proteome</keyword>
<accession>A0A4Z0ZDK9</accession>
<name>A0A4Z0ZDK9_9PEZI</name>
<feature type="compositionally biased region" description="Basic residues" evidence="1">
    <location>
        <begin position="16"/>
        <end position="26"/>
    </location>
</feature>
<organism evidence="2 3">
    <name type="scientific">Xylaria hypoxylon</name>
    <dbReference type="NCBI Taxonomy" id="37992"/>
    <lineage>
        <taxon>Eukaryota</taxon>
        <taxon>Fungi</taxon>
        <taxon>Dikarya</taxon>
        <taxon>Ascomycota</taxon>
        <taxon>Pezizomycotina</taxon>
        <taxon>Sordariomycetes</taxon>
        <taxon>Xylariomycetidae</taxon>
        <taxon>Xylariales</taxon>
        <taxon>Xylariaceae</taxon>
        <taxon>Xylaria</taxon>
    </lineage>
</organism>
<dbReference type="OrthoDB" id="4705488at2759"/>
<evidence type="ECO:0008006" key="4">
    <source>
        <dbReference type="Google" id="ProtNLM"/>
    </source>
</evidence>
<reference evidence="2 3" key="1">
    <citation type="submission" date="2019-03" db="EMBL/GenBank/DDBJ databases">
        <title>Draft genome sequence of Xylaria hypoxylon DSM 108379, a ubiquitous saprotrophic-parasitic fungi on hardwood.</title>
        <authorList>
            <person name="Buettner E."/>
            <person name="Leonhardt S."/>
            <person name="Gebauer A.M."/>
            <person name="Liers C."/>
            <person name="Hofrichter M."/>
            <person name="Kellner H."/>
        </authorList>
    </citation>
    <scope>NUCLEOTIDE SEQUENCE [LARGE SCALE GENOMIC DNA]</scope>
    <source>
        <strain evidence="2 3">DSM 108379</strain>
    </source>
</reference>
<protein>
    <recommendedName>
        <fullName evidence="4">Polymer-forming cytoskeletal protein</fullName>
    </recommendedName>
</protein>
<evidence type="ECO:0000313" key="3">
    <source>
        <dbReference type="Proteomes" id="UP000297716"/>
    </source>
</evidence>
<dbReference type="STRING" id="37992.A0A4Z0ZDK9"/>
<gene>
    <name evidence="2" type="ORF">E0Z10_g1032</name>
</gene>
<comment type="caution">
    <text evidence="2">The sequence shown here is derived from an EMBL/GenBank/DDBJ whole genome shotgun (WGS) entry which is preliminary data.</text>
</comment>
<dbReference type="AlphaFoldDB" id="A0A4Z0ZDK9"/>
<sequence length="223" mass="24566">METVKNYGKHVGVQRSSKRRRSLSTKKRAEEYEGIDRLGQLVANGWSREKNMSANKLFLSGQLIIEGRLHATDKLCLCGDFAVTNKLECEGNFTLQGSVECLDKPALVNNMIIITTGILRGDVVVKTGAYINGNCTVTGTLRVNGTLKINGTLRCKSLNMTGNIQVSGRGSKLIVEDERVVNGVDLAFAQLARSLQEYETSSRREQEVGYLEYLDGWSDIGIS</sequence>
<feature type="region of interest" description="Disordered" evidence="1">
    <location>
        <begin position="1"/>
        <end position="26"/>
    </location>
</feature>
<proteinExistence type="predicted"/>
<dbReference type="Proteomes" id="UP000297716">
    <property type="component" value="Unassembled WGS sequence"/>
</dbReference>
<evidence type="ECO:0000256" key="1">
    <source>
        <dbReference type="SAM" id="MobiDB-lite"/>
    </source>
</evidence>
<dbReference type="EMBL" id="SKBN01000010">
    <property type="protein sequence ID" value="TGJ87716.1"/>
    <property type="molecule type" value="Genomic_DNA"/>
</dbReference>
<evidence type="ECO:0000313" key="2">
    <source>
        <dbReference type="EMBL" id="TGJ87716.1"/>
    </source>
</evidence>